<protein>
    <submittedName>
        <fullName evidence="1">Uncharacterized protein</fullName>
    </submittedName>
</protein>
<evidence type="ECO:0000313" key="1">
    <source>
        <dbReference type="EMBL" id="KKK55948.1"/>
    </source>
</evidence>
<accession>A0A0F8WH76</accession>
<sequence>MHKRHVEHRPTKEKFFVSTYYVNKIARTFSTLGAFSGPFVNWVDDKGYVNCLVPWDFHKLSAIRLVFIASATENPMYMNIVTSYAKAGEAYTEHGEDVSLSINTVVNRIQELDIYDAVDVRTLEARDYLGVYANRNDTLPTENTSLILLGVRLR</sequence>
<organism evidence="1">
    <name type="scientific">marine sediment metagenome</name>
    <dbReference type="NCBI Taxonomy" id="412755"/>
    <lineage>
        <taxon>unclassified sequences</taxon>
        <taxon>metagenomes</taxon>
        <taxon>ecological metagenomes</taxon>
    </lineage>
</organism>
<dbReference type="EMBL" id="LAZR01065243">
    <property type="protein sequence ID" value="KKK55948.1"/>
    <property type="molecule type" value="Genomic_DNA"/>
</dbReference>
<dbReference type="AlphaFoldDB" id="A0A0F8WH76"/>
<feature type="non-terminal residue" evidence="1">
    <location>
        <position position="154"/>
    </location>
</feature>
<name>A0A0F8WH76_9ZZZZ</name>
<proteinExistence type="predicted"/>
<comment type="caution">
    <text evidence="1">The sequence shown here is derived from an EMBL/GenBank/DDBJ whole genome shotgun (WGS) entry which is preliminary data.</text>
</comment>
<gene>
    <name evidence="1" type="ORF">LCGC14_3069450</name>
</gene>
<reference evidence="1" key="1">
    <citation type="journal article" date="2015" name="Nature">
        <title>Complex archaea that bridge the gap between prokaryotes and eukaryotes.</title>
        <authorList>
            <person name="Spang A."/>
            <person name="Saw J.H."/>
            <person name="Jorgensen S.L."/>
            <person name="Zaremba-Niedzwiedzka K."/>
            <person name="Martijn J."/>
            <person name="Lind A.E."/>
            <person name="van Eijk R."/>
            <person name="Schleper C."/>
            <person name="Guy L."/>
            <person name="Ettema T.J."/>
        </authorList>
    </citation>
    <scope>NUCLEOTIDE SEQUENCE</scope>
</reference>